<keyword evidence="3" id="KW-0804">Transcription</keyword>
<feature type="compositionally biased region" description="Low complexity" evidence="5">
    <location>
        <begin position="668"/>
        <end position="681"/>
    </location>
</feature>
<comment type="subcellular location">
    <subcellularLocation>
        <location evidence="1">Nucleus</location>
    </subcellularLocation>
</comment>
<feature type="region of interest" description="Disordered" evidence="5">
    <location>
        <begin position="130"/>
        <end position="160"/>
    </location>
</feature>
<evidence type="ECO:0000256" key="2">
    <source>
        <dbReference type="ARBA" id="ARBA00023125"/>
    </source>
</evidence>
<sequence>MSDQIDPSFIMALIDTPSNIPDATTNNLNSNLEENSSSTNNNTEGTSSTNSSKEELANIDSNSSSANDGITKNPRTKSLSTIQIAREYTLDIPHIPSIEFPLNIKNNKKSIRTAINMCGGIEKINSVLNSHHHSNNNKSSNINDSNLNSNSHNNNSNTNTNELELHLNNKFKFFNEHPIVGKNVPFKDDSILIKLSVPKGSMAKYNHNIPEMLSNLSENEYKILPVGIVDRSIKFREMSDFQYNLSNCPTSNEFLNSFGNLNWQNFKTLINSVPNNDKYPFENISNLPIDNSNKGDINLPSFDYQLAPPPKFSMVNFPLLYNYKGNPLATKKSNGITEVKGTYIKNYQLFVHALNMETPVPFEPSEYLLQDFNKAELTGVYPGTKKESNFYQNLKECLKVLDELFEKRPIWVKRHIDGIVPKEIHHTLKIALALVSYRFTLGPWRNTYIKFGIDPRTSSKYAQYQTEYFKIERKLLNMKTIKKNLPTPPPLIFESNQKGYIDDRFKFNGKQIPWYLMLQIDLLLDEENINEIYSNIQFLDSFNEITGWFNELDLTKIRRIVKYELGCLVQGNHNFNQYKLKYFKTMLYPKESMIKEAKEREEKQKQESESIQRNESEMFDGELNKSNSLDKDGDYPMNDTDEDMVNTLKTIEESRETDSTNSADKNATDTVGTETTSSTNSKDYVDAEDYDEDNGVATGEPDEEVLQDEEDENDDQIKIDIINAQHDDEDEDDTNDEEDFDVNNANFQDIIDRISKLDPQVAMRLHNNLNGLINGQNLVDS</sequence>
<evidence type="ECO:0000313" key="8">
    <source>
        <dbReference type="EMBL" id="CCH61851.1"/>
    </source>
</evidence>
<dbReference type="HOGENOM" id="CLU_020038_0_0_1"/>
<feature type="region of interest" description="Disordered" evidence="5">
    <location>
        <begin position="597"/>
        <end position="716"/>
    </location>
</feature>
<dbReference type="InterPro" id="IPR042536">
    <property type="entry name" value="TFIIIC_tauA_Sfc1"/>
</dbReference>
<dbReference type="Pfam" id="PF17682">
    <property type="entry name" value="Tau95_N"/>
    <property type="match status" value="1"/>
</dbReference>
<dbReference type="InterPro" id="IPR019136">
    <property type="entry name" value="TF_IIIC_su-5_HTH"/>
</dbReference>
<dbReference type="EMBL" id="HE806321">
    <property type="protein sequence ID" value="CCH61851.1"/>
    <property type="molecule type" value="Genomic_DNA"/>
</dbReference>
<dbReference type="KEGG" id="tbl:TBLA_0F03120"/>
<dbReference type="AlphaFoldDB" id="I2H649"/>
<evidence type="ECO:0000256" key="1">
    <source>
        <dbReference type="ARBA" id="ARBA00004123"/>
    </source>
</evidence>
<feature type="compositionally biased region" description="Basic and acidic residues" evidence="5">
    <location>
        <begin position="597"/>
        <end position="616"/>
    </location>
</feature>
<dbReference type="Pfam" id="PF09734">
    <property type="entry name" value="Tau95"/>
    <property type="match status" value="1"/>
</dbReference>
<dbReference type="InParanoid" id="I2H649"/>
<proteinExistence type="predicted"/>
<protein>
    <recommendedName>
        <fullName evidence="10">Transcription factor IIIC subunit 5 HTH domain-containing protein</fullName>
    </recommendedName>
</protein>
<evidence type="ECO:0000256" key="5">
    <source>
        <dbReference type="SAM" id="MobiDB-lite"/>
    </source>
</evidence>
<dbReference type="GO" id="GO:0042791">
    <property type="term" value="P:5S class rRNA transcription by RNA polymerase III"/>
    <property type="evidence" value="ECO:0007669"/>
    <property type="project" value="EnsemblFungi"/>
</dbReference>
<dbReference type="GeneID" id="14496960"/>
<organism evidence="8 9">
    <name type="scientific">Henningerozyma blattae (strain ATCC 34711 / CBS 6284 / DSM 70876 / NBRC 10599 / NRRL Y-10934 / UCD 77-7)</name>
    <name type="common">Yeast</name>
    <name type="synonym">Tetrapisispora blattae</name>
    <dbReference type="NCBI Taxonomy" id="1071380"/>
    <lineage>
        <taxon>Eukaryota</taxon>
        <taxon>Fungi</taxon>
        <taxon>Dikarya</taxon>
        <taxon>Ascomycota</taxon>
        <taxon>Saccharomycotina</taxon>
        <taxon>Saccharomycetes</taxon>
        <taxon>Saccharomycetales</taxon>
        <taxon>Saccharomycetaceae</taxon>
        <taxon>Henningerozyma</taxon>
    </lineage>
</organism>
<dbReference type="GO" id="GO:0001002">
    <property type="term" value="F:RNA polymerase III type 1 promoter sequence-specific DNA binding"/>
    <property type="evidence" value="ECO:0007669"/>
    <property type="project" value="EnsemblFungi"/>
</dbReference>
<dbReference type="Gene3D" id="3.30.200.160">
    <property type="entry name" value="TFIIIC, subcomplex tauA, subunit Sfc1, barrel domain"/>
    <property type="match status" value="1"/>
</dbReference>
<feature type="compositionally biased region" description="Low complexity" evidence="5">
    <location>
        <begin position="24"/>
        <end position="51"/>
    </location>
</feature>
<keyword evidence="9" id="KW-1185">Reference proteome</keyword>
<dbReference type="FunCoup" id="I2H649">
    <property type="interactions" value="53"/>
</dbReference>
<evidence type="ECO:0000259" key="6">
    <source>
        <dbReference type="Pfam" id="PF09734"/>
    </source>
</evidence>
<dbReference type="GO" id="GO:0005634">
    <property type="term" value="C:nucleus"/>
    <property type="evidence" value="ECO:0007669"/>
    <property type="project" value="UniProtKB-SubCell"/>
</dbReference>
<dbReference type="eggNOG" id="KOG2473">
    <property type="taxonomic scope" value="Eukaryota"/>
</dbReference>
<dbReference type="RefSeq" id="XP_004181370.1">
    <property type="nucleotide sequence ID" value="XM_004181322.1"/>
</dbReference>
<dbReference type="STRING" id="1071380.I2H649"/>
<dbReference type="GO" id="GO:0008301">
    <property type="term" value="F:DNA binding, bending"/>
    <property type="evidence" value="ECO:0007669"/>
    <property type="project" value="EnsemblFungi"/>
</dbReference>
<dbReference type="InterPro" id="IPR041499">
    <property type="entry name" value="Tfc1/Sfc1_N"/>
</dbReference>
<dbReference type="GO" id="GO:0001003">
    <property type="term" value="F:RNA polymerase III type 2 promoter sequence-specific DNA binding"/>
    <property type="evidence" value="ECO:0007669"/>
    <property type="project" value="EnsemblFungi"/>
</dbReference>
<dbReference type="PANTHER" id="PTHR13230:SF5">
    <property type="entry name" value="GENERAL TRANSCRIPTION FACTOR 3C POLYPEPTIDE 5"/>
    <property type="match status" value="1"/>
</dbReference>
<evidence type="ECO:0000256" key="3">
    <source>
        <dbReference type="ARBA" id="ARBA00023163"/>
    </source>
</evidence>
<evidence type="ECO:0000256" key="4">
    <source>
        <dbReference type="ARBA" id="ARBA00023242"/>
    </source>
</evidence>
<feature type="compositionally biased region" description="Acidic residues" evidence="5">
    <location>
        <begin position="686"/>
        <end position="714"/>
    </location>
</feature>
<dbReference type="InterPro" id="IPR040454">
    <property type="entry name" value="TF_IIIC_Tfc1/Sfc1"/>
</dbReference>
<feature type="compositionally biased region" description="Low complexity" evidence="5">
    <location>
        <begin position="58"/>
        <end position="68"/>
    </location>
</feature>
<feature type="domain" description="Transcription factor IIIC subunit 5 HTH" evidence="6">
    <location>
        <begin position="307"/>
        <end position="470"/>
    </location>
</feature>
<evidence type="ECO:0008006" key="10">
    <source>
        <dbReference type="Google" id="ProtNLM"/>
    </source>
</evidence>
<dbReference type="GO" id="GO:0000127">
    <property type="term" value="C:transcription factor TFIIIC complex"/>
    <property type="evidence" value="ECO:0007669"/>
    <property type="project" value="EnsemblFungi"/>
</dbReference>
<dbReference type="Proteomes" id="UP000002866">
    <property type="component" value="Chromosome 6"/>
</dbReference>
<evidence type="ECO:0000313" key="9">
    <source>
        <dbReference type="Proteomes" id="UP000002866"/>
    </source>
</evidence>
<dbReference type="PANTHER" id="PTHR13230">
    <property type="entry name" value="GENERAL TRANSCRIPTION FACTOR IIIC, POLYPEPTIDE 5"/>
    <property type="match status" value="1"/>
</dbReference>
<dbReference type="GO" id="GO:0006384">
    <property type="term" value="P:transcription initiation at RNA polymerase III promoter"/>
    <property type="evidence" value="ECO:0007669"/>
    <property type="project" value="InterPro"/>
</dbReference>
<evidence type="ECO:0000259" key="7">
    <source>
        <dbReference type="Pfam" id="PF17682"/>
    </source>
</evidence>
<feature type="region of interest" description="Disordered" evidence="5">
    <location>
        <begin position="17"/>
        <end position="74"/>
    </location>
</feature>
<dbReference type="OMA" id="PWRNTYI"/>
<reference evidence="8 9" key="1">
    <citation type="journal article" date="2011" name="Proc. Natl. Acad. Sci. U.S.A.">
        <title>Evolutionary erosion of yeast sex chromosomes by mating-type switching accidents.</title>
        <authorList>
            <person name="Gordon J.L."/>
            <person name="Armisen D."/>
            <person name="Proux-Wera E."/>
            <person name="Oheigeartaigh S.S."/>
            <person name="Byrne K.P."/>
            <person name="Wolfe K.H."/>
        </authorList>
    </citation>
    <scope>NUCLEOTIDE SEQUENCE [LARGE SCALE GENOMIC DNA]</scope>
    <source>
        <strain evidence="9">ATCC 34711 / CBS 6284 / DSM 70876 / NBRC 10599 / NRRL Y-10934 / UCD 77-7</strain>
    </source>
</reference>
<keyword evidence="2" id="KW-0238">DNA-binding</keyword>
<feature type="domain" description="Transcription factor IIIC subunit Tfc1/Sfc1 triple barrel" evidence="7">
    <location>
        <begin position="97"/>
        <end position="244"/>
    </location>
</feature>
<name>I2H649_HENB6</name>
<gene>
    <name evidence="8" type="primary">TBLA0F03120</name>
    <name evidence="8" type="ORF">TBLA_0F03120</name>
</gene>
<dbReference type="OrthoDB" id="5598268at2759"/>
<keyword evidence="4" id="KW-0539">Nucleus</keyword>
<accession>I2H649</accession>
<feature type="compositionally biased region" description="Low complexity" evidence="5">
    <location>
        <begin position="136"/>
        <end position="160"/>
    </location>
</feature>